<proteinExistence type="inferred from homology"/>
<dbReference type="Pfam" id="PF00582">
    <property type="entry name" value="Usp"/>
    <property type="match status" value="1"/>
</dbReference>
<accession>A0A7Y9LE39</accession>
<evidence type="ECO:0000256" key="1">
    <source>
        <dbReference type="ARBA" id="ARBA00008791"/>
    </source>
</evidence>
<dbReference type="Gene3D" id="3.40.50.620">
    <property type="entry name" value="HUPs"/>
    <property type="match status" value="1"/>
</dbReference>
<evidence type="ECO:0000259" key="2">
    <source>
        <dbReference type="Pfam" id="PF00582"/>
    </source>
</evidence>
<protein>
    <submittedName>
        <fullName evidence="3">Nucleotide-binding universal stress UspA family protein</fullName>
    </submittedName>
</protein>
<keyword evidence="4" id="KW-1185">Reference proteome</keyword>
<name>A0A7Y9LE39_9ACTN</name>
<comment type="caution">
    <text evidence="3">The sequence shown here is derived from an EMBL/GenBank/DDBJ whole genome shotgun (WGS) entry which is preliminary data.</text>
</comment>
<evidence type="ECO:0000313" key="4">
    <source>
        <dbReference type="Proteomes" id="UP000569914"/>
    </source>
</evidence>
<dbReference type="SUPFAM" id="SSF52402">
    <property type="entry name" value="Adenine nucleotide alpha hydrolases-like"/>
    <property type="match status" value="1"/>
</dbReference>
<dbReference type="InterPro" id="IPR006016">
    <property type="entry name" value="UspA"/>
</dbReference>
<feature type="domain" description="UspA" evidence="2">
    <location>
        <begin position="12"/>
        <end position="152"/>
    </location>
</feature>
<gene>
    <name evidence="3" type="ORF">BKA15_005881</name>
</gene>
<reference evidence="3 4" key="1">
    <citation type="submission" date="2020-07" db="EMBL/GenBank/DDBJ databases">
        <title>Sequencing the genomes of 1000 actinobacteria strains.</title>
        <authorList>
            <person name="Klenk H.-P."/>
        </authorList>
    </citation>
    <scope>NUCLEOTIDE SEQUENCE [LARGE SCALE GENOMIC DNA]</scope>
    <source>
        <strain evidence="3 4">DSM 22083</strain>
    </source>
</reference>
<dbReference type="AlphaFoldDB" id="A0A7Y9LE39"/>
<dbReference type="InterPro" id="IPR006015">
    <property type="entry name" value="Universal_stress_UspA"/>
</dbReference>
<dbReference type="PANTHER" id="PTHR46553">
    <property type="entry name" value="ADENINE NUCLEOTIDE ALPHA HYDROLASES-LIKE SUPERFAMILY PROTEIN"/>
    <property type="match status" value="1"/>
</dbReference>
<dbReference type="RefSeq" id="WP_179756943.1">
    <property type="nucleotide sequence ID" value="NZ_JACCBU010000001.1"/>
</dbReference>
<sequence>MESTRTPCEPEVVVGFDDSPSARAALRWASRYARSAGLRLRAVHVLGQVPDPMAWVSSYDAAGYLGESPTPEDLEARIKDVVRQSFQALKPEPAWRLDFVGGSPGKTLINESRHSQLLVIGTREHTGIERLISGSVSHYCLSHSLRPIVAVPAPDDDERS</sequence>
<organism evidence="3 4">
    <name type="scientific">Microlunatus parietis</name>
    <dbReference type="NCBI Taxonomy" id="682979"/>
    <lineage>
        <taxon>Bacteria</taxon>
        <taxon>Bacillati</taxon>
        <taxon>Actinomycetota</taxon>
        <taxon>Actinomycetes</taxon>
        <taxon>Propionibacteriales</taxon>
        <taxon>Propionibacteriaceae</taxon>
        <taxon>Microlunatus</taxon>
    </lineage>
</organism>
<dbReference type="Proteomes" id="UP000569914">
    <property type="component" value="Unassembled WGS sequence"/>
</dbReference>
<dbReference type="PRINTS" id="PR01438">
    <property type="entry name" value="UNVRSLSTRESS"/>
</dbReference>
<evidence type="ECO:0000313" key="3">
    <source>
        <dbReference type="EMBL" id="NYE74552.1"/>
    </source>
</evidence>
<dbReference type="EMBL" id="JACCBU010000001">
    <property type="protein sequence ID" value="NYE74552.1"/>
    <property type="molecule type" value="Genomic_DNA"/>
</dbReference>
<dbReference type="InterPro" id="IPR014729">
    <property type="entry name" value="Rossmann-like_a/b/a_fold"/>
</dbReference>
<dbReference type="PANTHER" id="PTHR46553:SF3">
    <property type="entry name" value="ADENINE NUCLEOTIDE ALPHA HYDROLASES-LIKE SUPERFAMILY PROTEIN"/>
    <property type="match status" value="1"/>
</dbReference>
<dbReference type="CDD" id="cd00293">
    <property type="entry name" value="USP-like"/>
    <property type="match status" value="1"/>
</dbReference>
<comment type="similarity">
    <text evidence="1">Belongs to the universal stress protein A family.</text>
</comment>